<dbReference type="SUPFAM" id="SSF50370">
    <property type="entry name" value="Ricin B-like lectins"/>
    <property type="match status" value="1"/>
</dbReference>
<evidence type="ECO:0000256" key="7">
    <source>
        <dbReference type="ARBA" id="ARBA00022679"/>
    </source>
</evidence>
<dbReference type="Pfam" id="PF00652">
    <property type="entry name" value="Ricin_B_lectin"/>
    <property type="match status" value="1"/>
</dbReference>
<dbReference type="PANTHER" id="PTHR11675:SF50">
    <property type="entry name" value="POLYPEPTIDE N-ACETYLGALACTOSAMINYLTRANSFERASE 8-RELATED"/>
    <property type="match status" value="1"/>
</dbReference>
<gene>
    <name evidence="21" type="ORF">NHX12_002962</name>
</gene>
<dbReference type="FunFam" id="2.80.10.50:FF:000017">
    <property type="entry name" value="Polypeptide N-acetylgalactosaminyltransferase"/>
    <property type="match status" value="1"/>
</dbReference>
<keyword evidence="9" id="KW-0479">Metal-binding</keyword>
<evidence type="ECO:0000256" key="12">
    <source>
        <dbReference type="ARBA" id="ARBA00022989"/>
    </source>
</evidence>
<evidence type="ECO:0000256" key="16">
    <source>
        <dbReference type="ARBA" id="ARBA00023180"/>
    </source>
</evidence>
<evidence type="ECO:0000256" key="5">
    <source>
        <dbReference type="ARBA" id="ARBA00012644"/>
    </source>
</evidence>
<evidence type="ECO:0000256" key="8">
    <source>
        <dbReference type="ARBA" id="ARBA00022692"/>
    </source>
</evidence>
<dbReference type="GO" id="GO:0046872">
    <property type="term" value="F:metal ion binding"/>
    <property type="evidence" value="ECO:0007669"/>
    <property type="project" value="UniProtKB-KW"/>
</dbReference>
<proteinExistence type="inferred from homology"/>
<evidence type="ECO:0000256" key="15">
    <source>
        <dbReference type="ARBA" id="ARBA00023157"/>
    </source>
</evidence>
<keyword evidence="14" id="KW-0472">Membrane</keyword>
<dbReference type="InterPro" id="IPR000772">
    <property type="entry name" value="Ricin_B_lectin"/>
</dbReference>
<dbReference type="GO" id="GO:0000139">
    <property type="term" value="C:Golgi membrane"/>
    <property type="evidence" value="ECO:0007669"/>
    <property type="project" value="UniProtKB-SubCell"/>
</dbReference>
<evidence type="ECO:0000256" key="2">
    <source>
        <dbReference type="ARBA" id="ARBA00004323"/>
    </source>
</evidence>
<keyword evidence="10 18" id="KW-0430">Lectin</keyword>
<evidence type="ECO:0000259" key="19">
    <source>
        <dbReference type="Pfam" id="PF00535"/>
    </source>
</evidence>
<dbReference type="GO" id="GO:0030246">
    <property type="term" value="F:carbohydrate binding"/>
    <property type="evidence" value="ECO:0007669"/>
    <property type="project" value="UniProtKB-KW"/>
</dbReference>
<keyword evidence="11" id="KW-0735">Signal-anchor</keyword>
<evidence type="ECO:0000313" key="21">
    <source>
        <dbReference type="EMBL" id="KAJ3596557.1"/>
    </source>
</evidence>
<dbReference type="EMBL" id="JANIIK010000110">
    <property type="protein sequence ID" value="KAJ3596557.1"/>
    <property type="molecule type" value="Genomic_DNA"/>
</dbReference>
<dbReference type="InterPro" id="IPR001173">
    <property type="entry name" value="Glyco_trans_2-like"/>
</dbReference>
<evidence type="ECO:0000256" key="6">
    <source>
        <dbReference type="ARBA" id="ARBA00022676"/>
    </source>
</evidence>
<dbReference type="InterPro" id="IPR029044">
    <property type="entry name" value="Nucleotide-diphossugar_trans"/>
</dbReference>
<name>A0A9Q0DXL1_9TELE</name>
<organism evidence="21 22">
    <name type="scientific">Muraenolepis orangiensis</name>
    <name type="common">Patagonian moray cod</name>
    <dbReference type="NCBI Taxonomy" id="630683"/>
    <lineage>
        <taxon>Eukaryota</taxon>
        <taxon>Metazoa</taxon>
        <taxon>Chordata</taxon>
        <taxon>Craniata</taxon>
        <taxon>Vertebrata</taxon>
        <taxon>Euteleostomi</taxon>
        <taxon>Actinopterygii</taxon>
        <taxon>Neopterygii</taxon>
        <taxon>Teleostei</taxon>
        <taxon>Neoteleostei</taxon>
        <taxon>Acanthomorphata</taxon>
        <taxon>Zeiogadaria</taxon>
        <taxon>Gadariae</taxon>
        <taxon>Gadiformes</taxon>
        <taxon>Muraenolepidoidei</taxon>
        <taxon>Muraenolepididae</taxon>
        <taxon>Muraenolepis</taxon>
    </lineage>
</organism>
<feature type="domain" description="Glycosyltransferase 2-like" evidence="19">
    <location>
        <begin position="38"/>
        <end position="167"/>
    </location>
</feature>
<keyword evidence="8" id="KW-0812">Transmembrane</keyword>
<keyword evidence="15 18" id="KW-1015">Disulfide bond</keyword>
<evidence type="ECO:0000256" key="18">
    <source>
        <dbReference type="RuleBase" id="RU361242"/>
    </source>
</evidence>
<dbReference type="GO" id="GO:0004653">
    <property type="term" value="F:polypeptide N-acetylgalactosaminyltransferase activity"/>
    <property type="evidence" value="ECO:0007669"/>
    <property type="project" value="TreeGrafter"/>
</dbReference>
<sequence>MAEIKSFRMEWDMPENTEDDWKCLEKTYPKDLPTIGVVLIYLDEALSILKRAIRSIIDRTSKSLLKEIILVDDHSSNDDLKLDFDLFIKTIEDQNPGLIMTRVRHSEQLGLTTARISGWKAATADVVAIFDAHVEVHKLWAEPLLTQIKGDRTVIVSPVFDKVNYYDLEVVGYGTASHAFDWALWCMYERFMPEWYKLKDPSLPGNKPFILQDHGIDIGDVSERKELRKRLNCKPFKWYLDNVYPLLDPWDNILAYGGLKNLDANMCVDQGPVPGNTPIAYPCFYYGPQYTYFRETGELYIGGIKSHKYNANRCLTDDGAKDNVPGLNDCIESLQKRIGIYWDFTQGKEFKNKQTGRCLEIIKAKLVEFSDEMRRVFDRSLCGREAARELLRQGTHTTYDYAIDFRALTASWDWNQQTLFDAFFSGLCESVKDELVSHDLPNNLDSLIDVAGCTDAR</sequence>
<keyword evidence="16" id="KW-0325">Glycoprotein</keyword>
<evidence type="ECO:0000256" key="9">
    <source>
        <dbReference type="ARBA" id="ARBA00022723"/>
    </source>
</evidence>
<dbReference type="InterPro" id="IPR035992">
    <property type="entry name" value="Ricin_B-like_lectins"/>
</dbReference>
<feature type="domain" description="Ricin B lectin" evidence="20">
    <location>
        <begin position="256"/>
        <end position="363"/>
    </location>
</feature>
<keyword evidence="7 18" id="KW-0808">Transferase</keyword>
<comment type="similarity">
    <text evidence="4 18">Belongs to the glycosyltransferase 2 family. GalNAc-T subfamily.</text>
</comment>
<evidence type="ECO:0000256" key="3">
    <source>
        <dbReference type="ARBA" id="ARBA00004922"/>
    </source>
</evidence>
<keyword evidence="17 18" id="KW-0464">Manganese</keyword>
<evidence type="ECO:0000256" key="11">
    <source>
        <dbReference type="ARBA" id="ARBA00022968"/>
    </source>
</evidence>
<keyword evidence="22" id="KW-1185">Reference proteome</keyword>
<evidence type="ECO:0000256" key="14">
    <source>
        <dbReference type="ARBA" id="ARBA00023136"/>
    </source>
</evidence>
<dbReference type="GO" id="GO:0006493">
    <property type="term" value="P:protein O-linked glycosylation"/>
    <property type="evidence" value="ECO:0007669"/>
    <property type="project" value="TreeGrafter"/>
</dbReference>
<dbReference type="Proteomes" id="UP001148018">
    <property type="component" value="Unassembled WGS sequence"/>
</dbReference>
<evidence type="ECO:0000256" key="1">
    <source>
        <dbReference type="ARBA" id="ARBA00001936"/>
    </source>
</evidence>
<accession>A0A9Q0DXL1</accession>
<comment type="caution">
    <text evidence="21">The sequence shown here is derived from an EMBL/GenBank/DDBJ whole genome shotgun (WGS) entry which is preliminary data.</text>
</comment>
<comment type="pathway">
    <text evidence="3 18">Protein modification; protein glycosylation.</text>
</comment>
<protein>
    <recommendedName>
        <fullName evidence="5 18">Polypeptide N-acetylgalactosaminyltransferase</fullName>
        <ecNumber evidence="18">2.4.1.-</ecNumber>
    </recommendedName>
    <alternativeName>
        <fullName evidence="18">Protein-UDP acetylgalactosaminyltransferase</fullName>
    </alternativeName>
</protein>
<evidence type="ECO:0000256" key="17">
    <source>
        <dbReference type="ARBA" id="ARBA00023211"/>
    </source>
</evidence>
<dbReference type="AlphaFoldDB" id="A0A9Q0DXL1"/>
<dbReference type="Gene3D" id="2.80.10.50">
    <property type="match status" value="1"/>
</dbReference>
<evidence type="ECO:0000259" key="20">
    <source>
        <dbReference type="Pfam" id="PF00652"/>
    </source>
</evidence>
<dbReference type="Gene3D" id="3.90.550.10">
    <property type="entry name" value="Spore Coat Polysaccharide Biosynthesis Protein SpsA, Chain A"/>
    <property type="match status" value="2"/>
</dbReference>
<keyword evidence="6 18" id="KW-0328">Glycosyltransferase</keyword>
<dbReference type="SUPFAM" id="SSF53448">
    <property type="entry name" value="Nucleotide-diphospho-sugar transferases"/>
    <property type="match status" value="1"/>
</dbReference>
<dbReference type="PANTHER" id="PTHR11675">
    <property type="entry name" value="N-ACETYLGALACTOSAMINYLTRANSFERASE"/>
    <property type="match status" value="1"/>
</dbReference>
<comment type="subcellular location">
    <subcellularLocation>
        <location evidence="2 18">Golgi apparatus membrane</location>
        <topology evidence="2 18">Single-pass type II membrane protein</topology>
    </subcellularLocation>
</comment>
<dbReference type="Pfam" id="PF00535">
    <property type="entry name" value="Glycos_transf_2"/>
    <property type="match status" value="1"/>
</dbReference>
<dbReference type="EC" id="2.4.1.-" evidence="18"/>
<keyword evidence="13 18" id="KW-0333">Golgi apparatus</keyword>
<dbReference type="OrthoDB" id="275457at2759"/>
<evidence type="ECO:0000256" key="10">
    <source>
        <dbReference type="ARBA" id="ARBA00022734"/>
    </source>
</evidence>
<comment type="cofactor">
    <cofactor evidence="1 18">
        <name>Mn(2+)</name>
        <dbReference type="ChEBI" id="CHEBI:29035"/>
    </cofactor>
</comment>
<reference evidence="21" key="1">
    <citation type="submission" date="2022-07" db="EMBL/GenBank/DDBJ databases">
        <title>Chromosome-level genome of Muraenolepis orangiensis.</title>
        <authorList>
            <person name="Kim J."/>
        </authorList>
    </citation>
    <scope>NUCLEOTIDE SEQUENCE</scope>
    <source>
        <strain evidence="21">KU_S4_2022</strain>
        <tissue evidence="21">Muscle</tissue>
    </source>
</reference>
<evidence type="ECO:0000256" key="4">
    <source>
        <dbReference type="ARBA" id="ARBA00005680"/>
    </source>
</evidence>
<keyword evidence="12" id="KW-1133">Transmembrane helix</keyword>
<evidence type="ECO:0000256" key="13">
    <source>
        <dbReference type="ARBA" id="ARBA00023034"/>
    </source>
</evidence>
<evidence type="ECO:0000313" key="22">
    <source>
        <dbReference type="Proteomes" id="UP001148018"/>
    </source>
</evidence>